<evidence type="ECO:0000313" key="1">
    <source>
        <dbReference type="EMBL" id="KAK1144655.1"/>
    </source>
</evidence>
<organism evidence="1 2">
    <name type="scientific">Aspergillus melleus</name>
    <dbReference type="NCBI Taxonomy" id="138277"/>
    <lineage>
        <taxon>Eukaryota</taxon>
        <taxon>Fungi</taxon>
        <taxon>Dikarya</taxon>
        <taxon>Ascomycota</taxon>
        <taxon>Pezizomycotina</taxon>
        <taxon>Eurotiomycetes</taxon>
        <taxon>Eurotiomycetidae</taxon>
        <taxon>Eurotiales</taxon>
        <taxon>Aspergillaceae</taxon>
        <taxon>Aspergillus</taxon>
        <taxon>Aspergillus subgen. Circumdati</taxon>
    </lineage>
</organism>
<evidence type="ECO:0000313" key="2">
    <source>
        <dbReference type="Proteomes" id="UP001177260"/>
    </source>
</evidence>
<comment type="caution">
    <text evidence="1">The sequence shown here is derived from an EMBL/GenBank/DDBJ whole genome shotgun (WGS) entry which is preliminary data.</text>
</comment>
<gene>
    <name evidence="1" type="ORF">N8T08_004959</name>
</gene>
<protein>
    <submittedName>
        <fullName evidence="1">Uncharacterized protein</fullName>
    </submittedName>
</protein>
<proteinExistence type="predicted"/>
<dbReference type="Proteomes" id="UP001177260">
    <property type="component" value="Unassembled WGS sequence"/>
</dbReference>
<sequence length="90" mass="10251">MSSIHNLLNQCLLEDSLNLYRVYKDKEGLLILADNARAFAGGRQYREAAISAFVARQIATAGNREIWALSDLSHPVTIQWYDRLSDLWPD</sequence>
<keyword evidence="2" id="KW-1185">Reference proteome</keyword>
<dbReference type="EMBL" id="JAOPJF010000029">
    <property type="protein sequence ID" value="KAK1144655.1"/>
    <property type="molecule type" value="Genomic_DNA"/>
</dbReference>
<accession>A0ACC3B2Z2</accession>
<name>A0ACC3B2Z2_9EURO</name>
<reference evidence="1 2" key="1">
    <citation type="journal article" date="2023" name="ACS Omega">
        <title>Identification of the Neoaspergillic Acid Biosynthesis Gene Cluster by Establishing an In Vitro CRISPR-Ribonucleoprotein Genetic System in Aspergillus melleus.</title>
        <authorList>
            <person name="Yuan B."/>
            <person name="Grau M.F."/>
            <person name="Murata R.M."/>
            <person name="Torok T."/>
            <person name="Venkateswaran K."/>
            <person name="Stajich J.E."/>
            <person name="Wang C.C.C."/>
        </authorList>
    </citation>
    <scope>NUCLEOTIDE SEQUENCE [LARGE SCALE GENOMIC DNA]</scope>
    <source>
        <strain evidence="1 2">IMV 1140</strain>
    </source>
</reference>